<gene>
    <name evidence="2" type="ORF">WJX73_001276</name>
</gene>
<sequence>MLSAVVLAVALAGVVPAVCYTDPDQITKLQVLKSQLAARGPVWTNNLASWTCPTPPATTTPNQTCDPCGKAQWWGNWEYVGCRGLTIKRAPYATPADC</sequence>
<reference evidence="2 3" key="1">
    <citation type="journal article" date="2024" name="Nat. Commun.">
        <title>Phylogenomics reveals the evolutionary origins of lichenization in chlorophyte algae.</title>
        <authorList>
            <person name="Puginier C."/>
            <person name="Libourel C."/>
            <person name="Otte J."/>
            <person name="Skaloud P."/>
            <person name="Haon M."/>
            <person name="Grisel S."/>
            <person name="Petersen M."/>
            <person name="Berrin J.G."/>
            <person name="Delaux P.M."/>
            <person name="Dal Grande F."/>
            <person name="Keller J."/>
        </authorList>
    </citation>
    <scope>NUCLEOTIDE SEQUENCE [LARGE SCALE GENOMIC DNA]</scope>
    <source>
        <strain evidence="2 3">SAG 2036</strain>
    </source>
</reference>
<evidence type="ECO:0000256" key="1">
    <source>
        <dbReference type="SAM" id="SignalP"/>
    </source>
</evidence>
<proteinExistence type="predicted"/>
<feature type="chain" id="PRO_5043362814" evidence="1">
    <location>
        <begin position="18"/>
        <end position="98"/>
    </location>
</feature>
<comment type="caution">
    <text evidence="2">The sequence shown here is derived from an EMBL/GenBank/DDBJ whole genome shotgun (WGS) entry which is preliminary data.</text>
</comment>
<protein>
    <submittedName>
        <fullName evidence="2">Uncharacterized protein</fullName>
    </submittedName>
</protein>
<keyword evidence="3" id="KW-1185">Reference proteome</keyword>
<keyword evidence="1" id="KW-0732">Signal</keyword>
<dbReference type="Proteomes" id="UP001465755">
    <property type="component" value="Unassembled WGS sequence"/>
</dbReference>
<dbReference type="AlphaFoldDB" id="A0AAW1PRU6"/>
<organism evidence="2 3">
    <name type="scientific">Symbiochloris irregularis</name>
    <dbReference type="NCBI Taxonomy" id="706552"/>
    <lineage>
        <taxon>Eukaryota</taxon>
        <taxon>Viridiplantae</taxon>
        <taxon>Chlorophyta</taxon>
        <taxon>core chlorophytes</taxon>
        <taxon>Trebouxiophyceae</taxon>
        <taxon>Trebouxiales</taxon>
        <taxon>Trebouxiaceae</taxon>
        <taxon>Symbiochloris</taxon>
    </lineage>
</organism>
<dbReference type="EMBL" id="JALJOQ010000008">
    <property type="protein sequence ID" value="KAK9812166.1"/>
    <property type="molecule type" value="Genomic_DNA"/>
</dbReference>
<feature type="signal peptide" evidence="1">
    <location>
        <begin position="1"/>
        <end position="17"/>
    </location>
</feature>
<evidence type="ECO:0000313" key="3">
    <source>
        <dbReference type="Proteomes" id="UP001465755"/>
    </source>
</evidence>
<name>A0AAW1PRU6_9CHLO</name>
<accession>A0AAW1PRU6</accession>
<evidence type="ECO:0000313" key="2">
    <source>
        <dbReference type="EMBL" id="KAK9812166.1"/>
    </source>
</evidence>